<gene>
    <name evidence="1" type="ORF">QQ91_005170</name>
</gene>
<evidence type="ECO:0000313" key="1">
    <source>
        <dbReference type="EMBL" id="NEV66499.1"/>
    </source>
</evidence>
<organism evidence="1">
    <name type="scientific">Lyngbya confervoides BDU141951</name>
    <dbReference type="NCBI Taxonomy" id="1574623"/>
    <lineage>
        <taxon>Bacteria</taxon>
        <taxon>Bacillati</taxon>
        <taxon>Cyanobacteriota</taxon>
        <taxon>Cyanophyceae</taxon>
        <taxon>Oscillatoriophycideae</taxon>
        <taxon>Oscillatoriales</taxon>
        <taxon>Microcoleaceae</taxon>
        <taxon>Lyngbya</taxon>
    </lineage>
</organism>
<reference evidence="1" key="3">
    <citation type="submission" date="2020-02" db="EMBL/GenBank/DDBJ databases">
        <authorList>
            <person name="Sarangi A.N."/>
            <person name="Ghosh S."/>
            <person name="Mukherjee M."/>
            <person name="Tripathy S."/>
        </authorList>
    </citation>
    <scope>NUCLEOTIDE SEQUENCE</scope>
    <source>
        <strain evidence="1">BDU141951</strain>
    </source>
</reference>
<accession>A0A0C1Y3S3</accession>
<dbReference type="Gene3D" id="1.20.120.20">
    <property type="entry name" value="Apolipoprotein"/>
    <property type="match status" value="1"/>
</dbReference>
<name>A0A0C1Y3S3_9CYAN</name>
<protein>
    <submittedName>
        <fullName evidence="1">Uncharacterized protein</fullName>
    </submittedName>
</protein>
<comment type="caution">
    <text evidence="1">The sequence shown here is derived from an EMBL/GenBank/DDBJ whole genome shotgun (WGS) entry which is preliminary data.</text>
</comment>
<dbReference type="EMBL" id="JTHE02000003">
    <property type="protein sequence ID" value="NEV66499.1"/>
    <property type="molecule type" value="Genomic_DNA"/>
</dbReference>
<dbReference type="AlphaFoldDB" id="A0A0C1Y3S3"/>
<sequence length="161" mass="18069">MNDFENWARDFSRLLEDATRQTEVWAEETLQGVVDTADAIADELEKQLAPTLDQWANELNRSLEPLETALDQEAERFSEEFAEFVTPIVEPMAVALEAWIEAMAAPIASHVEPMVNDHPTCIGCKHYYGQPHGGNMLVCAMYPYGPEAESCPDWESHLPSS</sequence>
<dbReference type="SUPFAM" id="SSF47162">
    <property type="entry name" value="Apolipoprotein"/>
    <property type="match status" value="1"/>
</dbReference>
<reference evidence="1" key="2">
    <citation type="journal article" date="2015" name="Genome Announc.">
        <title>Draft Genome Sequence of Filamentous Marine Cyanobacterium Lyngbya confervoides Strain BDU141951.</title>
        <authorList>
            <person name="Chandrababunaidu M.M."/>
            <person name="Sen D."/>
            <person name="Tripathy S."/>
        </authorList>
    </citation>
    <scope>NUCLEOTIDE SEQUENCE</scope>
    <source>
        <strain evidence="1">BDU141951</strain>
    </source>
</reference>
<reference evidence="1" key="1">
    <citation type="submission" date="2014-11" db="EMBL/GenBank/DDBJ databases">
        <authorList>
            <person name="Malar M.C."/>
            <person name="Sen D."/>
            <person name="Tripathy S."/>
        </authorList>
    </citation>
    <scope>NUCLEOTIDE SEQUENCE</scope>
    <source>
        <strain evidence="1">BDU141951</strain>
    </source>
</reference>
<proteinExistence type="predicted"/>